<evidence type="ECO:0000313" key="3">
    <source>
        <dbReference type="Proteomes" id="UP001172142"/>
    </source>
</evidence>
<reference evidence="2 3" key="1">
    <citation type="submission" date="2023-07" db="EMBL/GenBank/DDBJ databases">
        <title>Novel species in genus Planococcus.</title>
        <authorList>
            <person name="Ning S."/>
        </authorList>
    </citation>
    <scope>NUCLEOTIDE SEQUENCE [LARGE SCALE GENOMIC DNA]</scope>
    <source>
        <strain evidence="2 3">N017</strain>
    </source>
</reference>
<proteinExistence type="predicted"/>
<protein>
    <submittedName>
        <fullName evidence="2">Uncharacterized protein</fullName>
    </submittedName>
</protein>
<keyword evidence="1" id="KW-1133">Transmembrane helix</keyword>
<feature type="transmembrane region" description="Helical" evidence="1">
    <location>
        <begin position="21"/>
        <end position="43"/>
    </location>
</feature>
<keyword evidence="1" id="KW-0472">Membrane</keyword>
<keyword evidence="1" id="KW-0812">Transmembrane</keyword>
<keyword evidence="3" id="KW-1185">Reference proteome</keyword>
<name>A0ABT8NGC5_9BACL</name>
<evidence type="ECO:0000256" key="1">
    <source>
        <dbReference type="SAM" id="Phobius"/>
    </source>
</evidence>
<dbReference type="RefSeq" id="WP_301857279.1">
    <property type="nucleotide sequence ID" value="NZ_JAUJWU010000005.1"/>
</dbReference>
<organism evidence="2 3">
    <name type="scientific">Planococcus shenhongbingii</name>
    <dbReference type="NCBI Taxonomy" id="3058398"/>
    <lineage>
        <taxon>Bacteria</taxon>
        <taxon>Bacillati</taxon>
        <taxon>Bacillota</taxon>
        <taxon>Bacilli</taxon>
        <taxon>Bacillales</taxon>
        <taxon>Caryophanaceae</taxon>
        <taxon>Planococcus</taxon>
    </lineage>
</organism>
<accession>A0ABT8NGC5</accession>
<sequence>MLKFIDDLADALFDLMKLFCYFLAGVLIVSAIMYGIIGIIHLITNLFF</sequence>
<evidence type="ECO:0000313" key="2">
    <source>
        <dbReference type="EMBL" id="MDN7246932.1"/>
    </source>
</evidence>
<gene>
    <name evidence="2" type="ORF">QWY13_15735</name>
</gene>
<dbReference type="Proteomes" id="UP001172142">
    <property type="component" value="Unassembled WGS sequence"/>
</dbReference>
<dbReference type="EMBL" id="JAUJWU010000005">
    <property type="protein sequence ID" value="MDN7246932.1"/>
    <property type="molecule type" value="Genomic_DNA"/>
</dbReference>
<comment type="caution">
    <text evidence="2">The sequence shown here is derived from an EMBL/GenBank/DDBJ whole genome shotgun (WGS) entry which is preliminary data.</text>
</comment>